<gene>
    <name evidence="2" type="ORF">ANN_22504</name>
</gene>
<proteinExistence type="predicted"/>
<sequence length="422" mass="49145">MSSGSSTESYSAFAHIGLRENSGKNLNQGVKEVVDRNIGSRNIEERANMNEPSDNSQNLKNFKINIEENSEKIQVVRKVCYDKFKLDVRAEDNEETYRTGKGCNRPILEGWGEERRGEERRGEERRGEERRGEGGEGKGREERRGEERRGEERRGEERRGEERRGEERMHYDEKESATSKAMAMYQSETRQKQEMKNKVKCVLRSTLNKKKTYKKSGLSTTCVMKFSDKSENSSDSGSEYEEQYVTSKLACQPWLSQYGFGFHSEVLILVDDDGEKEEEKKRGRGSGKEEKEVEKEKHTRTHLYKTLARSVLCYGSKAWTLRKSDEKRITASEMKFKCQQQDTLNGIIKEMKTSYKNCTAVGYILQYQDNRLHHVKCIPRTSILQVILNYKPTGKRSLSRPVKRWWENFCRPEQPSRKMLGR</sequence>
<name>A0ABQ8S8N1_PERAM</name>
<feature type="region of interest" description="Disordered" evidence="1">
    <location>
        <begin position="274"/>
        <end position="299"/>
    </location>
</feature>
<protein>
    <submittedName>
        <fullName evidence="2">Uncharacterized protein</fullName>
    </submittedName>
</protein>
<feature type="compositionally biased region" description="Basic and acidic residues" evidence="1">
    <location>
        <begin position="114"/>
        <end position="177"/>
    </location>
</feature>
<accession>A0ABQ8S8N1</accession>
<dbReference type="Proteomes" id="UP001148838">
    <property type="component" value="Unassembled WGS sequence"/>
</dbReference>
<feature type="region of interest" description="Disordered" evidence="1">
    <location>
        <begin position="114"/>
        <end position="193"/>
    </location>
</feature>
<reference evidence="2 3" key="1">
    <citation type="journal article" date="2022" name="Allergy">
        <title>Genome assembly and annotation of Periplaneta americana reveal a comprehensive cockroach allergen profile.</title>
        <authorList>
            <person name="Wang L."/>
            <person name="Xiong Q."/>
            <person name="Saelim N."/>
            <person name="Wang L."/>
            <person name="Nong W."/>
            <person name="Wan A.T."/>
            <person name="Shi M."/>
            <person name="Liu X."/>
            <person name="Cao Q."/>
            <person name="Hui J.H.L."/>
            <person name="Sookrung N."/>
            <person name="Leung T.F."/>
            <person name="Tungtrongchitr A."/>
            <person name="Tsui S.K.W."/>
        </authorList>
    </citation>
    <scope>NUCLEOTIDE SEQUENCE [LARGE SCALE GENOMIC DNA]</scope>
    <source>
        <strain evidence="2">PWHHKU_190912</strain>
    </source>
</reference>
<dbReference type="EMBL" id="JAJSOF020000033">
    <property type="protein sequence ID" value="KAJ4430292.1"/>
    <property type="molecule type" value="Genomic_DNA"/>
</dbReference>
<organism evidence="2 3">
    <name type="scientific">Periplaneta americana</name>
    <name type="common">American cockroach</name>
    <name type="synonym">Blatta americana</name>
    <dbReference type="NCBI Taxonomy" id="6978"/>
    <lineage>
        <taxon>Eukaryota</taxon>
        <taxon>Metazoa</taxon>
        <taxon>Ecdysozoa</taxon>
        <taxon>Arthropoda</taxon>
        <taxon>Hexapoda</taxon>
        <taxon>Insecta</taxon>
        <taxon>Pterygota</taxon>
        <taxon>Neoptera</taxon>
        <taxon>Polyneoptera</taxon>
        <taxon>Dictyoptera</taxon>
        <taxon>Blattodea</taxon>
        <taxon>Blattoidea</taxon>
        <taxon>Blattidae</taxon>
        <taxon>Blattinae</taxon>
        <taxon>Periplaneta</taxon>
    </lineage>
</organism>
<feature type="compositionally biased region" description="Basic and acidic residues" evidence="1">
    <location>
        <begin position="277"/>
        <end position="297"/>
    </location>
</feature>
<evidence type="ECO:0000313" key="2">
    <source>
        <dbReference type="EMBL" id="KAJ4430292.1"/>
    </source>
</evidence>
<evidence type="ECO:0000313" key="3">
    <source>
        <dbReference type="Proteomes" id="UP001148838"/>
    </source>
</evidence>
<evidence type="ECO:0000256" key="1">
    <source>
        <dbReference type="SAM" id="MobiDB-lite"/>
    </source>
</evidence>
<comment type="caution">
    <text evidence="2">The sequence shown here is derived from an EMBL/GenBank/DDBJ whole genome shotgun (WGS) entry which is preliminary data.</text>
</comment>
<keyword evidence="3" id="KW-1185">Reference proteome</keyword>